<dbReference type="RefSeq" id="WP_248563919.1">
    <property type="nucleotide sequence ID" value="NZ_AP025698.1"/>
</dbReference>
<reference evidence="2 3" key="1">
    <citation type="submission" date="2022-04" db="EMBL/GenBank/DDBJ databases">
        <title>Complete genome of Methanothermobacter tenebrarum strain RMAS.</title>
        <authorList>
            <person name="Nakamura K."/>
            <person name="Oshima K."/>
            <person name="Hattori M."/>
            <person name="Kamagata Y."/>
            <person name="Takamizawa K."/>
        </authorList>
    </citation>
    <scope>NUCLEOTIDE SEQUENCE [LARGE SCALE GENOMIC DNA]</scope>
    <source>
        <strain evidence="2 3">RMAS</strain>
    </source>
</reference>
<dbReference type="PANTHER" id="PTHR34203:SF15">
    <property type="entry name" value="SLL1173 PROTEIN"/>
    <property type="match status" value="1"/>
</dbReference>
<dbReference type="NCBIfam" id="TIGR01444">
    <property type="entry name" value="fkbM_fam"/>
    <property type="match status" value="1"/>
</dbReference>
<proteinExistence type="predicted"/>
<dbReference type="Gene3D" id="3.40.50.150">
    <property type="entry name" value="Vaccinia Virus protein VP39"/>
    <property type="match status" value="1"/>
</dbReference>
<organism evidence="2 3">
    <name type="scientific">Methanothermobacter tenebrarum</name>
    <dbReference type="NCBI Taxonomy" id="680118"/>
    <lineage>
        <taxon>Archaea</taxon>
        <taxon>Methanobacteriati</taxon>
        <taxon>Methanobacteriota</taxon>
        <taxon>Methanomada group</taxon>
        <taxon>Methanobacteria</taxon>
        <taxon>Methanobacteriales</taxon>
        <taxon>Methanobacteriaceae</taxon>
        <taxon>Methanothermobacter</taxon>
    </lineage>
</organism>
<dbReference type="InterPro" id="IPR006342">
    <property type="entry name" value="FkbM_mtfrase"/>
</dbReference>
<evidence type="ECO:0000313" key="3">
    <source>
        <dbReference type="Proteomes" id="UP000831817"/>
    </source>
</evidence>
<name>A0ABM7YE46_9EURY</name>
<dbReference type="GeneID" id="71965470"/>
<sequence>MLFRSGILNEFVGNLKSGEKVEIKDRWDYYRILYAHLLDDVKIWGGLIKFKFKGADLRFYSSTDKRGLLDALKVLSETFGMETYKELNVKGKIILDIGSYIGDSPIYFILKGARQVYALEPYPSSYILLLKNIKVNGLDEKIIAFNEGLSEKLGKIKIEEDYRALATSRLKDFHKGKTVKLTNLTKIVEKFNLKGASLKMDCEGCEYNILETPENILGTFQEIIIEYHYGYTNLKEKLEKAGFRVKNTKPTLYKMGARKLLMGYLHAKDIKR</sequence>
<feature type="domain" description="Methyltransferase FkbM" evidence="1">
    <location>
        <begin position="96"/>
        <end position="244"/>
    </location>
</feature>
<evidence type="ECO:0000259" key="1">
    <source>
        <dbReference type="Pfam" id="PF05050"/>
    </source>
</evidence>
<dbReference type="InterPro" id="IPR052514">
    <property type="entry name" value="SAM-dependent_MTase"/>
</dbReference>
<protein>
    <recommendedName>
        <fullName evidence="1">Methyltransferase FkbM domain-containing protein</fullName>
    </recommendedName>
</protein>
<dbReference type="Proteomes" id="UP000831817">
    <property type="component" value="Chromosome"/>
</dbReference>
<dbReference type="SUPFAM" id="SSF53335">
    <property type="entry name" value="S-adenosyl-L-methionine-dependent methyltransferases"/>
    <property type="match status" value="1"/>
</dbReference>
<dbReference type="Pfam" id="PF05050">
    <property type="entry name" value="Methyltransf_21"/>
    <property type="match status" value="1"/>
</dbReference>
<gene>
    <name evidence="2" type="ORF">MTTB_09520</name>
</gene>
<dbReference type="EMBL" id="AP025698">
    <property type="protein sequence ID" value="BDH79573.1"/>
    <property type="molecule type" value="Genomic_DNA"/>
</dbReference>
<accession>A0ABM7YE46</accession>
<evidence type="ECO:0000313" key="2">
    <source>
        <dbReference type="EMBL" id="BDH79573.1"/>
    </source>
</evidence>
<dbReference type="PANTHER" id="PTHR34203">
    <property type="entry name" value="METHYLTRANSFERASE, FKBM FAMILY PROTEIN"/>
    <property type="match status" value="1"/>
</dbReference>
<keyword evidence="3" id="KW-1185">Reference proteome</keyword>
<dbReference type="InterPro" id="IPR029063">
    <property type="entry name" value="SAM-dependent_MTases_sf"/>
</dbReference>